<evidence type="ECO:0000313" key="5">
    <source>
        <dbReference type="Proteomes" id="UP000466442"/>
    </source>
</evidence>
<evidence type="ECO:0000256" key="2">
    <source>
        <dbReference type="PROSITE-ProRule" id="PRU00235"/>
    </source>
</evidence>
<sequence>MSIIPRSLHSNTLHKLHTSGVTPWSQVKFLSYLLRGLRRFPLEIEKSACFRKLYIDSIKMSSFINRDDEALVKNEFIITLGQLPEYSLMRRLTIQEQRKIKSFAVFKRPNNFLSAMIITYDDQVYGIGENGYNANILAMGGRYYRCDKVDRPVKVEGLSGKQIQTISLGVMVGAALDDVGHLYWWGLDVEYNDGIKMPELAIHNENYRFSSVSCGHSMIAAILTDSTVHVWGCISKKSYYTWDQKKVTCPENQSVVRIINVSCGYSHIAVVTEQGEVHTWGRGDYGQLGYTNYVAVHNRPQNKKITLGSSCSLVVCGKFSTFCLTTAGELWACGANSSTFGYLGVESKVYCVMRPEKVVLSSKVSNVFDFWGISNQSIYAAQTTDGLYTWSREGIPVKMATTVAGISKDLSCPQGAMILVRDTSSEEKTSSEENTSSQFSSHLEEKLQIIKDLIEDINQDIKNLDGR</sequence>
<gene>
    <name evidence="4" type="ORF">GE061_017681</name>
</gene>
<dbReference type="SUPFAM" id="SSF50985">
    <property type="entry name" value="RCC1/BLIP-II"/>
    <property type="match status" value="1"/>
</dbReference>
<dbReference type="PANTHER" id="PTHR22872:SF2">
    <property type="entry name" value="INHIBITOR OF BRUTON TYROSINE KINASE"/>
    <property type="match status" value="1"/>
</dbReference>
<dbReference type="InterPro" id="IPR000408">
    <property type="entry name" value="Reg_chr_condens"/>
</dbReference>
<keyword evidence="3" id="KW-0175">Coiled coil</keyword>
<keyword evidence="5" id="KW-1185">Reference proteome</keyword>
<dbReference type="InterPro" id="IPR009091">
    <property type="entry name" value="RCC1/BLIP-II"/>
</dbReference>
<dbReference type="OrthoDB" id="5370059at2759"/>
<evidence type="ECO:0000313" key="4">
    <source>
        <dbReference type="EMBL" id="KAF6206448.1"/>
    </source>
</evidence>
<feature type="coiled-coil region" evidence="3">
    <location>
        <begin position="440"/>
        <end position="467"/>
    </location>
</feature>
<name>A0A8S9XDT7_APOLU</name>
<dbReference type="AlphaFoldDB" id="A0A8S9XDT7"/>
<reference evidence="4" key="1">
    <citation type="journal article" date="2021" name="Mol. Ecol. Resour.">
        <title>Apolygus lucorum genome provides insights into omnivorousness and mesophyll feeding.</title>
        <authorList>
            <person name="Liu Y."/>
            <person name="Liu H."/>
            <person name="Wang H."/>
            <person name="Huang T."/>
            <person name="Liu B."/>
            <person name="Yang B."/>
            <person name="Yin L."/>
            <person name="Li B."/>
            <person name="Zhang Y."/>
            <person name="Zhang S."/>
            <person name="Jiang F."/>
            <person name="Zhang X."/>
            <person name="Ren Y."/>
            <person name="Wang B."/>
            <person name="Wang S."/>
            <person name="Lu Y."/>
            <person name="Wu K."/>
            <person name="Fan W."/>
            <person name="Wang G."/>
        </authorList>
    </citation>
    <scope>NUCLEOTIDE SEQUENCE</scope>
    <source>
        <strain evidence="4">12Hb</strain>
    </source>
</reference>
<proteinExistence type="predicted"/>
<comment type="caution">
    <text evidence="4">The sequence shown here is derived from an EMBL/GenBank/DDBJ whole genome shotgun (WGS) entry which is preliminary data.</text>
</comment>
<dbReference type="Pfam" id="PF13540">
    <property type="entry name" value="RCC1_2"/>
    <property type="match status" value="1"/>
</dbReference>
<organism evidence="4 5">
    <name type="scientific">Apolygus lucorum</name>
    <name type="common">Small green plant bug</name>
    <name type="synonym">Lygocoris lucorum</name>
    <dbReference type="NCBI Taxonomy" id="248454"/>
    <lineage>
        <taxon>Eukaryota</taxon>
        <taxon>Metazoa</taxon>
        <taxon>Ecdysozoa</taxon>
        <taxon>Arthropoda</taxon>
        <taxon>Hexapoda</taxon>
        <taxon>Insecta</taxon>
        <taxon>Pterygota</taxon>
        <taxon>Neoptera</taxon>
        <taxon>Paraneoptera</taxon>
        <taxon>Hemiptera</taxon>
        <taxon>Heteroptera</taxon>
        <taxon>Panheteroptera</taxon>
        <taxon>Cimicomorpha</taxon>
        <taxon>Miridae</taxon>
        <taxon>Mirini</taxon>
        <taxon>Apolygus</taxon>
    </lineage>
</organism>
<dbReference type="PROSITE" id="PS00626">
    <property type="entry name" value="RCC1_2"/>
    <property type="match status" value="1"/>
</dbReference>
<evidence type="ECO:0000256" key="3">
    <source>
        <dbReference type="SAM" id="Coils"/>
    </source>
</evidence>
<accession>A0A8S9XDT7</accession>
<dbReference type="PANTHER" id="PTHR22872">
    <property type="entry name" value="BTK-BINDING PROTEIN-RELATED"/>
    <property type="match status" value="1"/>
</dbReference>
<dbReference type="Gene3D" id="2.130.10.30">
    <property type="entry name" value="Regulator of chromosome condensation 1/beta-lactamase-inhibitor protein II"/>
    <property type="match status" value="2"/>
</dbReference>
<dbReference type="EMBL" id="WIXP02000008">
    <property type="protein sequence ID" value="KAF6206448.1"/>
    <property type="molecule type" value="Genomic_DNA"/>
</dbReference>
<dbReference type="Proteomes" id="UP000466442">
    <property type="component" value="Unassembled WGS sequence"/>
</dbReference>
<protein>
    <submittedName>
        <fullName evidence="4">Uncharacterized protein</fullName>
    </submittedName>
</protein>
<keyword evidence="1" id="KW-0677">Repeat</keyword>
<evidence type="ECO:0000256" key="1">
    <source>
        <dbReference type="ARBA" id="ARBA00022737"/>
    </source>
</evidence>
<dbReference type="PROSITE" id="PS50012">
    <property type="entry name" value="RCC1_3"/>
    <property type="match status" value="1"/>
</dbReference>
<dbReference type="InterPro" id="IPR051625">
    <property type="entry name" value="Signaling_Regulatory_Domain"/>
</dbReference>
<feature type="repeat" description="RCC1" evidence="2">
    <location>
        <begin position="275"/>
        <end position="327"/>
    </location>
</feature>